<evidence type="ECO:0000256" key="6">
    <source>
        <dbReference type="ARBA" id="ARBA00022989"/>
    </source>
</evidence>
<dbReference type="PANTHER" id="PTHR48090">
    <property type="entry name" value="UNDECAPRENYL-PHOSPHATE 4-DEOXY-4-FORMAMIDO-L-ARABINOSE TRANSFERASE-RELATED"/>
    <property type="match status" value="1"/>
</dbReference>
<keyword evidence="11" id="KW-1185">Reference proteome</keyword>
<evidence type="ECO:0000256" key="2">
    <source>
        <dbReference type="ARBA" id="ARBA00022676"/>
    </source>
</evidence>
<feature type="domain" description="Glycosyltransferase 2-like" evidence="9">
    <location>
        <begin position="4"/>
        <end position="163"/>
    </location>
</feature>
<dbReference type="Gene3D" id="3.90.550.10">
    <property type="entry name" value="Spore Coat Polysaccharide Biosynthesis Protein SpsA, Chain A"/>
    <property type="match status" value="1"/>
</dbReference>
<sequence>MDLSLVIPVKDEAENLPPLMEEIVAAITPTGKTFEVIVIDDGSRDASWSILLDLAKKYEFLRLFRFQFNCGKADALSLGFSKSRGDLIATLDGDLQDDPREIPKMMKILDDGYDLVSGWKVRRYDPWHKTWPSKLFNLTVSLICGKRLHDFNCGIKLYRSSVVRFINLYGDFHRFIPVMAKWQGARITEMPVAHRARVHGTSKYGVSRLVSGFLDLLTLLFLSRFATKPLHFFGLFGLLFLLFGGGVFGYFGWEWFRTGALHLRPLIVVGGFSLLMGVQLFSLGFLAELFNRNKKQRYPIAETVRGNMDLSLEESA</sequence>
<evidence type="ECO:0000313" key="11">
    <source>
        <dbReference type="Proteomes" id="UP000184275"/>
    </source>
</evidence>
<dbReference type="Pfam" id="PF00535">
    <property type="entry name" value="Glycos_transf_2"/>
    <property type="match status" value="1"/>
</dbReference>
<keyword evidence="1" id="KW-1003">Cell membrane</keyword>
<keyword evidence="7 8" id="KW-0472">Membrane</keyword>
<dbReference type="Proteomes" id="UP000184275">
    <property type="component" value="Unassembled WGS sequence"/>
</dbReference>
<feature type="transmembrane region" description="Helical" evidence="8">
    <location>
        <begin position="265"/>
        <end position="287"/>
    </location>
</feature>
<evidence type="ECO:0000259" key="9">
    <source>
        <dbReference type="Pfam" id="PF00535"/>
    </source>
</evidence>
<dbReference type="InterPro" id="IPR001173">
    <property type="entry name" value="Glyco_trans_2-like"/>
</dbReference>
<evidence type="ECO:0000256" key="3">
    <source>
        <dbReference type="ARBA" id="ARBA00022679"/>
    </source>
</evidence>
<keyword evidence="4 8" id="KW-0812">Transmembrane</keyword>
<dbReference type="InterPro" id="IPR029044">
    <property type="entry name" value="Nucleotide-diphossugar_trans"/>
</dbReference>
<keyword evidence="6 8" id="KW-1133">Transmembrane helix</keyword>
<proteinExistence type="predicted"/>
<evidence type="ECO:0000256" key="5">
    <source>
        <dbReference type="ARBA" id="ARBA00022985"/>
    </source>
</evidence>
<protein>
    <submittedName>
        <fullName evidence="10">Glycosyltransferase involved in cell wall bisynthesis</fullName>
    </submittedName>
</protein>
<dbReference type="InterPro" id="IPR050256">
    <property type="entry name" value="Glycosyltransferase_2"/>
</dbReference>
<evidence type="ECO:0000256" key="4">
    <source>
        <dbReference type="ARBA" id="ARBA00022692"/>
    </source>
</evidence>
<evidence type="ECO:0000256" key="8">
    <source>
        <dbReference type="SAM" id="Phobius"/>
    </source>
</evidence>
<dbReference type="GO" id="GO:0009103">
    <property type="term" value="P:lipopolysaccharide biosynthetic process"/>
    <property type="evidence" value="ECO:0007669"/>
    <property type="project" value="UniProtKB-KW"/>
</dbReference>
<name>A0A1M6X890_9BACT</name>
<feature type="transmembrane region" description="Helical" evidence="8">
    <location>
        <begin position="205"/>
        <end position="223"/>
    </location>
</feature>
<keyword evidence="3 10" id="KW-0808">Transferase</keyword>
<dbReference type="CDD" id="cd04187">
    <property type="entry name" value="DPM1_like_bac"/>
    <property type="match status" value="1"/>
</dbReference>
<dbReference type="EMBL" id="FRAW01000029">
    <property type="protein sequence ID" value="SHL02128.1"/>
    <property type="molecule type" value="Genomic_DNA"/>
</dbReference>
<organism evidence="10 11">
    <name type="scientific">Fibrobacter intestinalis</name>
    <dbReference type="NCBI Taxonomy" id="28122"/>
    <lineage>
        <taxon>Bacteria</taxon>
        <taxon>Pseudomonadati</taxon>
        <taxon>Fibrobacterota</taxon>
        <taxon>Fibrobacteria</taxon>
        <taxon>Fibrobacterales</taxon>
        <taxon>Fibrobacteraceae</taxon>
        <taxon>Fibrobacter</taxon>
    </lineage>
</organism>
<keyword evidence="5" id="KW-0448">Lipopolysaccharide biosynthesis</keyword>
<evidence type="ECO:0000313" key="10">
    <source>
        <dbReference type="EMBL" id="SHL02128.1"/>
    </source>
</evidence>
<evidence type="ECO:0000256" key="7">
    <source>
        <dbReference type="ARBA" id="ARBA00023136"/>
    </source>
</evidence>
<keyword evidence="2" id="KW-0328">Glycosyltransferase</keyword>
<accession>A0A1M6X890</accession>
<dbReference type="GO" id="GO:0005886">
    <property type="term" value="C:plasma membrane"/>
    <property type="evidence" value="ECO:0007669"/>
    <property type="project" value="TreeGrafter"/>
</dbReference>
<dbReference type="AlphaFoldDB" id="A0A1M6X890"/>
<dbReference type="PANTHER" id="PTHR48090:SF3">
    <property type="entry name" value="UNDECAPRENYL-PHOSPHATE 4-DEOXY-4-FORMAMIDO-L-ARABINOSE TRANSFERASE"/>
    <property type="match status" value="1"/>
</dbReference>
<evidence type="ECO:0000256" key="1">
    <source>
        <dbReference type="ARBA" id="ARBA00022475"/>
    </source>
</evidence>
<gene>
    <name evidence="10" type="ORF">SAMN05720469_12925</name>
</gene>
<feature type="transmembrane region" description="Helical" evidence="8">
    <location>
        <begin position="230"/>
        <end position="253"/>
    </location>
</feature>
<dbReference type="SUPFAM" id="SSF53448">
    <property type="entry name" value="Nucleotide-diphospho-sugar transferases"/>
    <property type="match status" value="1"/>
</dbReference>
<dbReference type="RefSeq" id="WP_073305581.1">
    <property type="nucleotide sequence ID" value="NZ_FRAW01000029.1"/>
</dbReference>
<dbReference type="GO" id="GO:0099621">
    <property type="term" value="F:undecaprenyl-phosphate 4-deoxy-4-formamido-L-arabinose transferase activity"/>
    <property type="evidence" value="ECO:0007669"/>
    <property type="project" value="TreeGrafter"/>
</dbReference>
<reference evidence="11" key="1">
    <citation type="submission" date="2016-11" db="EMBL/GenBank/DDBJ databases">
        <authorList>
            <person name="Varghese N."/>
            <person name="Submissions S."/>
        </authorList>
    </citation>
    <scope>NUCLEOTIDE SEQUENCE [LARGE SCALE GENOMIC DNA]</scope>
    <source>
        <strain evidence="11">UWOS</strain>
    </source>
</reference>